<evidence type="ECO:0000313" key="2">
    <source>
        <dbReference type="Proteomes" id="UP000735302"/>
    </source>
</evidence>
<gene>
    <name evidence="1" type="ORF">PoB_004386100</name>
</gene>
<protein>
    <submittedName>
        <fullName evidence="1">Uncharacterized protein</fullName>
    </submittedName>
</protein>
<dbReference type="AlphaFoldDB" id="A0AAV4BEY6"/>
<sequence>MEMDILEIIETVASVIEVHQCYRTLFPDVRYPEYRVWKNRKSGEAREQDNLAEEIDFDFLTHRLASVGVYRGLPASKFIRCTITNGIALELHSHMTQEGHTYGEMLKVLADLSWEPVHITEMHLRQCIRAVMAKSGLKQALL</sequence>
<name>A0AAV4BEY6_9GAST</name>
<reference evidence="1 2" key="1">
    <citation type="journal article" date="2021" name="Elife">
        <title>Chloroplast acquisition without the gene transfer in kleptoplastic sea slugs, Plakobranchus ocellatus.</title>
        <authorList>
            <person name="Maeda T."/>
            <person name="Takahashi S."/>
            <person name="Yoshida T."/>
            <person name="Shimamura S."/>
            <person name="Takaki Y."/>
            <person name="Nagai Y."/>
            <person name="Toyoda A."/>
            <person name="Suzuki Y."/>
            <person name="Arimoto A."/>
            <person name="Ishii H."/>
            <person name="Satoh N."/>
            <person name="Nishiyama T."/>
            <person name="Hasebe M."/>
            <person name="Maruyama T."/>
            <person name="Minagawa J."/>
            <person name="Obokata J."/>
            <person name="Shigenobu S."/>
        </authorList>
    </citation>
    <scope>NUCLEOTIDE SEQUENCE [LARGE SCALE GENOMIC DNA]</scope>
</reference>
<proteinExistence type="predicted"/>
<dbReference type="Proteomes" id="UP000735302">
    <property type="component" value="Unassembled WGS sequence"/>
</dbReference>
<accession>A0AAV4BEY6</accession>
<comment type="caution">
    <text evidence="1">The sequence shown here is derived from an EMBL/GenBank/DDBJ whole genome shotgun (WGS) entry which is preliminary data.</text>
</comment>
<dbReference type="EMBL" id="BLXT01004787">
    <property type="protein sequence ID" value="GFO17356.1"/>
    <property type="molecule type" value="Genomic_DNA"/>
</dbReference>
<keyword evidence="2" id="KW-1185">Reference proteome</keyword>
<evidence type="ECO:0000313" key="1">
    <source>
        <dbReference type="EMBL" id="GFO17356.1"/>
    </source>
</evidence>
<organism evidence="1 2">
    <name type="scientific">Plakobranchus ocellatus</name>
    <dbReference type="NCBI Taxonomy" id="259542"/>
    <lineage>
        <taxon>Eukaryota</taxon>
        <taxon>Metazoa</taxon>
        <taxon>Spiralia</taxon>
        <taxon>Lophotrochozoa</taxon>
        <taxon>Mollusca</taxon>
        <taxon>Gastropoda</taxon>
        <taxon>Heterobranchia</taxon>
        <taxon>Euthyneura</taxon>
        <taxon>Panpulmonata</taxon>
        <taxon>Sacoglossa</taxon>
        <taxon>Placobranchoidea</taxon>
        <taxon>Plakobranchidae</taxon>
        <taxon>Plakobranchus</taxon>
    </lineage>
</organism>